<reference evidence="1" key="1">
    <citation type="submission" date="2022-11" db="EMBL/GenBank/DDBJ databases">
        <authorList>
            <person name="Hyden B.L."/>
            <person name="Feng K."/>
            <person name="Yates T."/>
            <person name="Jawdy S."/>
            <person name="Smart L.B."/>
            <person name="Muchero W."/>
        </authorList>
    </citation>
    <scope>NUCLEOTIDE SEQUENCE</scope>
    <source>
        <tissue evidence="1">Shoot tip</tissue>
    </source>
</reference>
<evidence type="ECO:0008006" key="3">
    <source>
        <dbReference type="Google" id="ProtNLM"/>
    </source>
</evidence>
<evidence type="ECO:0000313" key="1">
    <source>
        <dbReference type="EMBL" id="KAJ6731279.1"/>
    </source>
</evidence>
<dbReference type="EMBL" id="JAPFFL010000004">
    <property type="protein sequence ID" value="KAJ6731279.1"/>
    <property type="molecule type" value="Genomic_DNA"/>
</dbReference>
<dbReference type="Proteomes" id="UP001151529">
    <property type="component" value="Chromosome 2"/>
</dbReference>
<accession>A0A9Q0ZE66</accession>
<dbReference type="OrthoDB" id="851651at2759"/>
<gene>
    <name evidence="1" type="ORF">OIU85_021985</name>
</gene>
<organism evidence="1 2">
    <name type="scientific">Salix viminalis</name>
    <name type="common">Common osier</name>
    <name type="synonym">Basket willow</name>
    <dbReference type="NCBI Taxonomy" id="40686"/>
    <lineage>
        <taxon>Eukaryota</taxon>
        <taxon>Viridiplantae</taxon>
        <taxon>Streptophyta</taxon>
        <taxon>Embryophyta</taxon>
        <taxon>Tracheophyta</taxon>
        <taxon>Spermatophyta</taxon>
        <taxon>Magnoliopsida</taxon>
        <taxon>eudicotyledons</taxon>
        <taxon>Gunneridae</taxon>
        <taxon>Pentapetalae</taxon>
        <taxon>rosids</taxon>
        <taxon>fabids</taxon>
        <taxon>Malpighiales</taxon>
        <taxon>Salicaceae</taxon>
        <taxon>Saliceae</taxon>
        <taxon>Salix</taxon>
    </lineage>
</organism>
<name>A0A9Q0ZE66_SALVM</name>
<keyword evidence="2" id="KW-1185">Reference proteome</keyword>
<comment type="caution">
    <text evidence="1">The sequence shown here is derived from an EMBL/GenBank/DDBJ whole genome shotgun (WGS) entry which is preliminary data.</text>
</comment>
<reference evidence="1" key="2">
    <citation type="journal article" date="2023" name="Int. J. Mol. Sci.">
        <title>De Novo Assembly and Annotation of 11 Diverse Shrub Willow (Salix) Genomes Reveals Novel Gene Organization in Sex-Linked Regions.</title>
        <authorList>
            <person name="Hyden B."/>
            <person name="Feng K."/>
            <person name="Yates T.B."/>
            <person name="Jawdy S."/>
            <person name="Cereghino C."/>
            <person name="Smart L.B."/>
            <person name="Muchero W."/>
        </authorList>
    </citation>
    <scope>NUCLEOTIDE SEQUENCE [LARGE SCALE GENOMIC DNA]</scope>
    <source>
        <tissue evidence="1">Shoot tip</tissue>
    </source>
</reference>
<proteinExistence type="predicted"/>
<evidence type="ECO:0000313" key="2">
    <source>
        <dbReference type="Proteomes" id="UP001151529"/>
    </source>
</evidence>
<sequence>MDRLLATMTPPNPNRVSCNRDLESHKHLFFMCRYTRSVWDEVNGRAGIQWPSVQWDQVIVWATSSYNYTRNSNNKIARSLLAASVYLVWQERNMRGFRLKAGFV</sequence>
<dbReference type="AlphaFoldDB" id="A0A9Q0ZE66"/>
<protein>
    <recommendedName>
        <fullName evidence="3">Reverse transcriptase zinc-binding domain-containing protein</fullName>
    </recommendedName>
</protein>